<keyword evidence="3" id="KW-1185">Reference proteome</keyword>
<reference evidence="2" key="1">
    <citation type="journal article" date="2021" name="Open Biol.">
        <title>Shared evolutionary footprints suggest mitochondrial oxidative damage underlies multiple complex I losses in fungi.</title>
        <authorList>
            <person name="Schikora-Tamarit M.A."/>
            <person name="Marcet-Houben M."/>
            <person name="Nosek J."/>
            <person name="Gabaldon T."/>
        </authorList>
    </citation>
    <scope>NUCLEOTIDE SEQUENCE</scope>
    <source>
        <strain evidence="2">CBS6075</strain>
    </source>
</reference>
<accession>A0A9P8NYZ2</accession>
<organism evidence="2 3">
    <name type="scientific">Ogataea philodendri</name>
    <dbReference type="NCBI Taxonomy" id="1378263"/>
    <lineage>
        <taxon>Eukaryota</taxon>
        <taxon>Fungi</taxon>
        <taxon>Dikarya</taxon>
        <taxon>Ascomycota</taxon>
        <taxon>Saccharomycotina</taxon>
        <taxon>Pichiomycetes</taxon>
        <taxon>Pichiales</taxon>
        <taxon>Pichiaceae</taxon>
        <taxon>Ogataea</taxon>
    </lineage>
</organism>
<dbReference type="RefSeq" id="XP_046059251.1">
    <property type="nucleotide sequence ID" value="XM_046206592.1"/>
</dbReference>
<dbReference type="AlphaFoldDB" id="A0A9P8NYZ2"/>
<dbReference type="Gene3D" id="3.10.450.50">
    <property type="match status" value="1"/>
</dbReference>
<reference evidence="2" key="2">
    <citation type="submission" date="2021-01" db="EMBL/GenBank/DDBJ databases">
        <authorList>
            <person name="Schikora-Tamarit M.A."/>
        </authorList>
    </citation>
    <scope>NUCLEOTIDE SEQUENCE</scope>
    <source>
        <strain evidence="2">CBS6075</strain>
    </source>
</reference>
<dbReference type="Proteomes" id="UP000769157">
    <property type="component" value="Unassembled WGS sequence"/>
</dbReference>
<protein>
    <recommendedName>
        <fullName evidence="1">SnoaL-like domain-containing protein</fullName>
    </recommendedName>
</protein>
<sequence>MMSPIADALYRFGLAYDTADFSLLESALTDDAIFSINDTKLHGLQEIRTQSFEKVAKLDTTHLFSSIRTQQDGSKATLTATALANHYPQGKGLAGENRFLLGGSLYTGELVFQDGLWKFSKVHLQLVWVNGDMSVLQ</sequence>
<dbReference type="EMBL" id="JAEUBE010000378">
    <property type="protein sequence ID" value="KAH3662162.1"/>
    <property type="molecule type" value="Genomic_DNA"/>
</dbReference>
<dbReference type="InterPro" id="IPR032710">
    <property type="entry name" value="NTF2-like_dom_sf"/>
</dbReference>
<dbReference type="InterPro" id="IPR037401">
    <property type="entry name" value="SnoaL-like"/>
</dbReference>
<gene>
    <name evidence="2" type="ORF">OGAPHI_005410</name>
</gene>
<proteinExistence type="predicted"/>
<dbReference type="SUPFAM" id="SSF54427">
    <property type="entry name" value="NTF2-like"/>
    <property type="match status" value="1"/>
</dbReference>
<comment type="caution">
    <text evidence="2">The sequence shown here is derived from an EMBL/GenBank/DDBJ whole genome shotgun (WGS) entry which is preliminary data.</text>
</comment>
<dbReference type="OrthoDB" id="4035449at2759"/>
<dbReference type="Pfam" id="PF13577">
    <property type="entry name" value="SnoaL_4"/>
    <property type="match status" value="1"/>
</dbReference>
<dbReference type="GeneID" id="70237374"/>
<feature type="domain" description="SnoaL-like" evidence="1">
    <location>
        <begin position="5"/>
        <end position="122"/>
    </location>
</feature>
<name>A0A9P8NYZ2_9ASCO</name>
<evidence type="ECO:0000313" key="3">
    <source>
        <dbReference type="Proteomes" id="UP000769157"/>
    </source>
</evidence>
<evidence type="ECO:0000313" key="2">
    <source>
        <dbReference type="EMBL" id="KAH3662162.1"/>
    </source>
</evidence>
<evidence type="ECO:0000259" key="1">
    <source>
        <dbReference type="Pfam" id="PF13577"/>
    </source>
</evidence>